<name>A0A6J6D2J1_9ZZZZ</name>
<sequence length="208" mass="22668">MWALLVVIKCPCTQCSSNKQWVAGITLQCCTLFHTAHYRCVKTDSGVEGEVTTVCSAKANGGNVISFERINNEINCLESVIWHAKGAGKNIGGTAGKNSKGSVSHRDSGGYLVQGAIAAVGHHYVDAAAGRIFSKSSGMATPVCLYDLHVVMARQPLVDHHGVFRRHRGRKGVHDEKEAQGFLRYQRTARGMRRGSHRNWTLGPRRVG</sequence>
<proteinExistence type="predicted"/>
<organism evidence="1">
    <name type="scientific">freshwater metagenome</name>
    <dbReference type="NCBI Taxonomy" id="449393"/>
    <lineage>
        <taxon>unclassified sequences</taxon>
        <taxon>metagenomes</taxon>
        <taxon>ecological metagenomes</taxon>
    </lineage>
</organism>
<evidence type="ECO:0000313" key="1">
    <source>
        <dbReference type="EMBL" id="CAB4558022.1"/>
    </source>
</evidence>
<dbReference type="EMBL" id="CAEZTI010000020">
    <property type="protein sequence ID" value="CAB4558022.1"/>
    <property type="molecule type" value="Genomic_DNA"/>
</dbReference>
<accession>A0A6J6D2J1</accession>
<gene>
    <name evidence="1" type="ORF">UFOPK1619_00191</name>
</gene>
<dbReference type="AlphaFoldDB" id="A0A6J6D2J1"/>
<reference evidence="1" key="1">
    <citation type="submission" date="2020-05" db="EMBL/GenBank/DDBJ databases">
        <authorList>
            <person name="Chiriac C."/>
            <person name="Salcher M."/>
            <person name="Ghai R."/>
            <person name="Kavagutti S V."/>
        </authorList>
    </citation>
    <scope>NUCLEOTIDE SEQUENCE</scope>
</reference>
<protein>
    <submittedName>
        <fullName evidence="1">Unannotated protein</fullName>
    </submittedName>
</protein>